<keyword evidence="5 9" id="KW-0238">DNA-binding</keyword>
<keyword evidence="4" id="KW-0805">Transcription regulation</keyword>
<evidence type="ECO:0000259" key="11">
    <source>
        <dbReference type="PROSITE" id="PS50071"/>
    </source>
</evidence>
<dbReference type="InterPro" id="IPR050877">
    <property type="entry name" value="EMX-VAX-Noto_Homeobox_TFs"/>
</dbReference>
<sequence length="194" mass="23122">MDLKQTESYFRGYVFLPCCNQEHSYFHGYQPSYYPSQVSKCDAILQTRRDHQVSHTSRFTPHSGEYRLLLPATQRDARPQPNEICQHKLSVRNLPEKALSRDFREHRGLKTEAGYKRKRNRTIFTTDQLQRLENEFDRQQYVVGTQRFYLAAELGLNETQVKVWFQNRRIKWRKENLSHLGNSKSNCEAENLHL</sequence>
<evidence type="ECO:0000313" key="12">
    <source>
        <dbReference type="EMBL" id="CAH3140078.1"/>
    </source>
</evidence>
<evidence type="ECO:0000256" key="5">
    <source>
        <dbReference type="ARBA" id="ARBA00023125"/>
    </source>
</evidence>
<dbReference type="InterPro" id="IPR000047">
    <property type="entry name" value="HTH_motif"/>
</dbReference>
<keyword evidence="3" id="KW-0678">Repressor</keyword>
<dbReference type="GO" id="GO:0030182">
    <property type="term" value="P:neuron differentiation"/>
    <property type="evidence" value="ECO:0007669"/>
    <property type="project" value="TreeGrafter"/>
</dbReference>
<protein>
    <recommendedName>
        <fullName evidence="11">Homeobox domain-containing protein</fullName>
    </recommendedName>
</protein>
<evidence type="ECO:0000256" key="4">
    <source>
        <dbReference type="ARBA" id="ARBA00023015"/>
    </source>
</evidence>
<organism evidence="12 13">
    <name type="scientific">Pocillopora meandrina</name>
    <dbReference type="NCBI Taxonomy" id="46732"/>
    <lineage>
        <taxon>Eukaryota</taxon>
        <taxon>Metazoa</taxon>
        <taxon>Cnidaria</taxon>
        <taxon>Anthozoa</taxon>
        <taxon>Hexacorallia</taxon>
        <taxon>Scleractinia</taxon>
        <taxon>Astrocoeniina</taxon>
        <taxon>Pocilloporidae</taxon>
        <taxon>Pocillopora</taxon>
    </lineage>
</organism>
<keyword evidence="13" id="KW-1185">Reference proteome</keyword>
<evidence type="ECO:0000256" key="2">
    <source>
        <dbReference type="ARBA" id="ARBA00022473"/>
    </source>
</evidence>
<dbReference type="GO" id="GO:0000978">
    <property type="term" value="F:RNA polymerase II cis-regulatory region sequence-specific DNA binding"/>
    <property type="evidence" value="ECO:0007669"/>
    <property type="project" value="TreeGrafter"/>
</dbReference>
<dbReference type="SMART" id="SM00389">
    <property type="entry name" value="HOX"/>
    <property type="match status" value="1"/>
</dbReference>
<dbReference type="PANTHER" id="PTHR24339:SF67">
    <property type="entry name" value="GNOT1 HOMEODOMAIN PROTEIN-RELATED"/>
    <property type="match status" value="1"/>
</dbReference>
<dbReference type="InterPro" id="IPR017970">
    <property type="entry name" value="Homeobox_CS"/>
</dbReference>
<feature type="domain" description="Homeobox" evidence="11">
    <location>
        <begin position="115"/>
        <end position="175"/>
    </location>
</feature>
<proteinExistence type="predicted"/>
<dbReference type="AlphaFoldDB" id="A0AAU9X7Z8"/>
<keyword evidence="2" id="KW-0217">Developmental protein</keyword>
<dbReference type="InterPro" id="IPR009057">
    <property type="entry name" value="Homeodomain-like_sf"/>
</dbReference>
<keyword evidence="6 9" id="KW-0371">Homeobox</keyword>
<comment type="caution">
    <text evidence="12">The sequence shown here is derived from an EMBL/GenBank/DDBJ whole genome shotgun (WGS) entry which is preliminary data.</text>
</comment>
<comment type="subcellular location">
    <subcellularLocation>
        <location evidence="1 9 10">Nucleus</location>
    </subcellularLocation>
</comment>
<dbReference type="PRINTS" id="PR00031">
    <property type="entry name" value="HTHREPRESSR"/>
</dbReference>
<evidence type="ECO:0000256" key="6">
    <source>
        <dbReference type="ARBA" id="ARBA00023155"/>
    </source>
</evidence>
<dbReference type="EMBL" id="CALNXJ010000033">
    <property type="protein sequence ID" value="CAH3140078.1"/>
    <property type="molecule type" value="Genomic_DNA"/>
</dbReference>
<reference evidence="12 13" key="1">
    <citation type="submission" date="2022-05" db="EMBL/GenBank/DDBJ databases">
        <authorList>
            <consortium name="Genoscope - CEA"/>
            <person name="William W."/>
        </authorList>
    </citation>
    <scope>NUCLEOTIDE SEQUENCE [LARGE SCALE GENOMIC DNA]</scope>
</reference>
<dbReference type="CDD" id="cd00086">
    <property type="entry name" value="homeodomain"/>
    <property type="match status" value="1"/>
</dbReference>
<feature type="DNA-binding region" description="Homeobox" evidence="9">
    <location>
        <begin position="117"/>
        <end position="176"/>
    </location>
</feature>
<evidence type="ECO:0000256" key="7">
    <source>
        <dbReference type="ARBA" id="ARBA00023163"/>
    </source>
</evidence>
<accession>A0AAU9X7Z8</accession>
<evidence type="ECO:0000256" key="1">
    <source>
        <dbReference type="ARBA" id="ARBA00004123"/>
    </source>
</evidence>
<dbReference type="Gene3D" id="1.10.10.60">
    <property type="entry name" value="Homeodomain-like"/>
    <property type="match status" value="1"/>
</dbReference>
<evidence type="ECO:0000256" key="8">
    <source>
        <dbReference type="ARBA" id="ARBA00023242"/>
    </source>
</evidence>
<dbReference type="GO" id="GO:0005634">
    <property type="term" value="C:nucleus"/>
    <property type="evidence" value="ECO:0007669"/>
    <property type="project" value="UniProtKB-SubCell"/>
</dbReference>
<evidence type="ECO:0000256" key="10">
    <source>
        <dbReference type="RuleBase" id="RU000682"/>
    </source>
</evidence>
<gene>
    <name evidence="12" type="ORF">PMEA_00019127</name>
</gene>
<dbReference type="PROSITE" id="PS50071">
    <property type="entry name" value="HOMEOBOX_2"/>
    <property type="match status" value="1"/>
</dbReference>
<evidence type="ECO:0000256" key="9">
    <source>
        <dbReference type="PROSITE-ProRule" id="PRU00108"/>
    </source>
</evidence>
<dbReference type="InterPro" id="IPR001356">
    <property type="entry name" value="HD"/>
</dbReference>
<evidence type="ECO:0000256" key="3">
    <source>
        <dbReference type="ARBA" id="ARBA00022491"/>
    </source>
</evidence>
<keyword evidence="7" id="KW-0804">Transcription</keyword>
<dbReference type="Pfam" id="PF00046">
    <property type="entry name" value="Homeodomain"/>
    <property type="match status" value="1"/>
</dbReference>
<dbReference type="GO" id="GO:0000981">
    <property type="term" value="F:DNA-binding transcription factor activity, RNA polymerase II-specific"/>
    <property type="evidence" value="ECO:0007669"/>
    <property type="project" value="InterPro"/>
</dbReference>
<dbReference type="PROSITE" id="PS00027">
    <property type="entry name" value="HOMEOBOX_1"/>
    <property type="match status" value="1"/>
</dbReference>
<dbReference type="Proteomes" id="UP001159428">
    <property type="component" value="Unassembled WGS sequence"/>
</dbReference>
<dbReference type="PANTHER" id="PTHR24339">
    <property type="entry name" value="HOMEOBOX PROTEIN EMX-RELATED"/>
    <property type="match status" value="1"/>
</dbReference>
<evidence type="ECO:0000313" key="13">
    <source>
        <dbReference type="Proteomes" id="UP001159428"/>
    </source>
</evidence>
<keyword evidence="8 9" id="KW-0539">Nucleus</keyword>
<name>A0AAU9X7Z8_9CNID</name>
<dbReference type="SUPFAM" id="SSF46689">
    <property type="entry name" value="Homeodomain-like"/>
    <property type="match status" value="1"/>
</dbReference>
<dbReference type="FunFam" id="1.10.10.60:FF:000450">
    <property type="entry name" value="Homeobox protein notochord"/>
    <property type="match status" value="1"/>
</dbReference>